<keyword evidence="1" id="KW-0472">Membrane</keyword>
<dbReference type="AlphaFoldDB" id="A0A5J4Q3W3"/>
<reference evidence="2" key="1">
    <citation type="submission" date="2019-03" db="EMBL/GenBank/DDBJ databases">
        <title>Single cell metagenomics reveals metabolic interactions within the superorganism composed of flagellate Streblomastix strix and complex community of Bacteroidetes bacteria on its surface.</title>
        <authorList>
            <person name="Treitli S.C."/>
            <person name="Kolisko M."/>
            <person name="Husnik F."/>
            <person name="Keeling P."/>
            <person name="Hampl V."/>
        </authorList>
    </citation>
    <scope>NUCLEOTIDE SEQUENCE</scope>
    <source>
        <strain evidence="2">STM</strain>
    </source>
</reference>
<gene>
    <name evidence="2" type="ORF">EZS27_033985</name>
</gene>
<accession>A0A5J4Q3W3</accession>
<sequence length="75" mass="8793">FPSSDETEIKMLFQMQENVGIIILTFNALQKWHVIYLKLAMPKRKGKCYSKAQHMIDKSLKLLFLKLNNKLPILT</sequence>
<feature type="transmembrane region" description="Helical" evidence="1">
    <location>
        <begin position="20"/>
        <end position="37"/>
    </location>
</feature>
<evidence type="ECO:0000256" key="1">
    <source>
        <dbReference type="SAM" id="Phobius"/>
    </source>
</evidence>
<keyword evidence="1" id="KW-0812">Transmembrane</keyword>
<name>A0A5J4Q3W3_9ZZZZ</name>
<comment type="caution">
    <text evidence="2">The sequence shown here is derived from an EMBL/GenBank/DDBJ whole genome shotgun (WGS) entry which is preliminary data.</text>
</comment>
<keyword evidence="1" id="KW-1133">Transmembrane helix</keyword>
<evidence type="ECO:0000313" key="2">
    <source>
        <dbReference type="EMBL" id="KAA6315584.1"/>
    </source>
</evidence>
<dbReference type="EMBL" id="SNRY01005199">
    <property type="protein sequence ID" value="KAA6315584.1"/>
    <property type="molecule type" value="Genomic_DNA"/>
</dbReference>
<organism evidence="2">
    <name type="scientific">termite gut metagenome</name>
    <dbReference type="NCBI Taxonomy" id="433724"/>
    <lineage>
        <taxon>unclassified sequences</taxon>
        <taxon>metagenomes</taxon>
        <taxon>organismal metagenomes</taxon>
    </lineage>
</organism>
<protein>
    <submittedName>
        <fullName evidence="2">Uncharacterized protein</fullName>
    </submittedName>
</protein>
<proteinExistence type="predicted"/>
<feature type="non-terminal residue" evidence="2">
    <location>
        <position position="1"/>
    </location>
</feature>